<accession>A0A1G7Q8Z0</accession>
<comment type="similarity">
    <text evidence="2">Belongs to the Sph1/Sph2 family.</text>
</comment>
<keyword evidence="1 3" id="KW-0175">Coiled coil</keyword>
<keyword evidence="7" id="KW-1185">Reference proteome</keyword>
<dbReference type="AlphaFoldDB" id="A0A1G7Q8Z0"/>
<dbReference type="InterPro" id="IPR027417">
    <property type="entry name" value="P-loop_NTPase"/>
</dbReference>
<protein>
    <submittedName>
        <fullName evidence="6">DNA sulfur modification protein DndD</fullName>
    </submittedName>
</protein>
<dbReference type="Gene3D" id="3.40.50.300">
    <property type="entry name" value="P-loop containing nucleotide triphosphate hydrolases"/>
    <property type="match status" value="2"/>
</dbReference>
<dbReference type="Pfam" id="PF13476">
    <property type="entry name" value="AAA_23"/>
    <property type="match status" value="1"/>
</dbReference>
<dbReference type="InterPro" id="IPR038729">
    <property type="entry name" value="Rad50/SbcC_AAA"/>
</dbReference>
<evidence type="ECO:0000313" key="7">
    <source>
        <dbReference type="Proteomes" id="UP000324020"/>
    </source>
</evidence>
<feature type="coiled-coil region" evidence="3">
    <location>
        <begin position="192"/>
        <end position="290"/>
    </location>
</feature>
<evidence type="ECO:0000256" key="3">
    <source>
        <dbReference type="SAM" id="Coils"/>
    </source>
</evidence>
<dbReference type="Proteomes" id="UP000324020">
    <property type="component" value="Unassembled WGS sequence"/>
</dbReference>
<dbReference type="EMBL" id="FNBO01000011">
    <property type="protein sequence ID" value="SDF95001.1"/>
    <property type="molecule type" value="Genomic_DNA"/>
</dbReference>
<dbReference type="PANTHER" id="PTHR32114:SF2">
    <property type="entry name" value="ABC TRANSPORTER ABCH.3"/>
    <property type="match status" value="1"/>
</dbReference>
<proteinExistence type="inferred from homology"/>
<gene>
    <name evidence="6" type="ORF">SAMN04488067_11190</name>
</gene>
<dbReference type="PANTHER" id="PTHR32114">
    <property type="entry name" value="ABC TRANSPORTER ABCH.3"/>
    <property type="match status" value="1"/>
</dbReference>
<feature type="domain" description="Rad50/SbcC-type AAA" evidence="5">
    <location>
        <begin position="6"/>
        <end position="255"/>
    </location>
</feature>
<evidence type="ECO:0000259" key="5">
    <source>
        <dbReference type="Pfam" id="PF13476"/>
    </source>
</evidence>
<sequence>MVQILELHLKNYRQYEGETTIDLRTTPEKNVNIIEGQNGAGKSNILNAITLCFYDEEIHQEATGEELETLSYVSESVVEGLSTGDSARGYVEVHLGEDNPDYIFKREFETFKVPNGHNDQTYDIELSRRVGNQYEIVTDPQTTLNQLLPAEVRDYFIFDGEALTEFFEGGYKDRVRNGIIDVSHIGVLNSGIDHVEKVRDEIQRKAKNVEGEAAEIQERIETLENELSNLEGKKATLETEKTEVENEIARLEKKLRGASDQGVQDLIQQRDDLREDIDDFDSRIETTKQDILNELRQAGPAVYAMDALDYTVDQLKTLESKGKLPPKIQDWFIDELIEQGECICGADITEGGETHEHLKELKSTMSNVSTDNVEGKTEIPHIIQDGNQGAETIREYRRRLHELKEKLESKDQDLSEVKNKLKGTDIPDDVDVGELTSQLDDLEEDKEDLIQEIGRQDAKIEDKNKDIRSAESQLDEELRKEDRHSDIVTQKDFATRAVDDMKNIKEKILSQIRTETEENLNKYFNDLIWKDDKYTISLDEDYSVEVQGPDSPDNRIGSLSAGEKQVLALSFMAALSDISGFTAPIVIDTPLGRISGNPKKLIAQNLPDYLEDTQMTFLMTDEEYTDEVQGLMKHRVANEYQLHYADGTTEVTSYE</sequence>
<dbReference type="SUPFAM" id="SSF52540">
    <property type="entry name" value="P-loop containing nucleoside triphosphate hydrolases"/>
    <property type="match status" value="2"/>
</dbReference>
<reference evidence="6 7" key="1">
    <citation type="submission" date="2016-10" db="EMBL/GenBank/DDBJ databases">
        <authorList>
            <person name="Varghese N."/>
            <person name="Submissions S."/>
        </authorList>
    </citation>
    <scope>NUCLEOTIDE SEQUENCE [LARGE SCALE GENOMIC DNA]</scope>
    <source>
        <strain evidence="6 7">CGMCC 1.3527</strain>
    </source>
</reference>
<evidence type="ECO:0000256" key="1">
    <source>
        <dbReference type="ARBA" id="ARBA00023054"/>
    </source>
</evidence>
<evidence type="ECO:0000256" key="2">
    <source>
        <dbReference type="ARBA" id="ARBA00049666"/>
    </source>
</evidence>
<evidence type="ECO:0000256" key="4">
    <source>
        <dbReference type="SAM" id="MobiDB-lite"/>
    </source>
</evidence>
<dbReference type="OrthoDB" id="25344at2157"/>
<feature type="region of interest" description="Disordered" evidence="4">
    <location>
        <begin position="462"/>
        <end position="483"/>
    </location>
</feature>
<evidence type="ECO:0000313" key="6">
    <source>
        <dbReference type="EMBL" id="SDF95001.1"/>
    </source>
</evidence>
<organism evidence="6 7">
    <name type="scientific">Halorubrum xinjiangense</name>
    <dbReference type="NCBI Taxonomy" id="261291"/>
    <lineage>
        <taxon>Archaea</taxon>
        <taxon>Methanobacteriati</taxon>
        <taxon>Methanobacteriota</taxon>
        <taxon>Stenosarchaea group</taxon>
        <taxon>Halobacteria</taxon>
        <taxon>Halobacteriales</taxon>
        <taxon>Haloferacaceae</taxon>
        <taxon>Halorubrum</taxon>
    </lineage>
</organism>
<name>A0A1G7Q8Z0_9EURY</name>